<reference evidence="10" key="1">
    <citation type="journal article" date="2019" name="Int. J. Syst. Evol. Microbiol.">
        <title>The Global Catalogue of Microorganisms (GCM) 10K type strain sequencing project: providing services to taxonomists for standard genome sequencing and annotation.</title>
        <authorList>
            <consortium name="The Broad Institute Genomics Platform"/>
            <consortium name="The Broad Institute Genome Sequencing Center for Infectious Disease"/>
            <person name="Wu L."/>
            <person name="Ma J."/>
        </authorList>
    </citation>
    <scope>NUCLEOTIDE SEQUENCE [LARGE SCALE GENOMIC DNA]</scope>
    <source>
        <strain evidence="10">CECT 8570</strain>
    </source>
</reference>
<comment type="subcellular location">
    <subcellularLocation>
        <location evidence="1">Cell membrane</location>
        <topology evidence="1">Multi-pass membrane protein</topology>
    </subcellularLocation>
</comment>
<feature type="transmembrane region" description="Helical" evidence="6">
    <location>
        <begin position="307"/>
        <end position="332"/>
    </location>
</feature>
<keyword evidence="2" id="KW-1003">Cell membrane</keyword>
<evidence type="ECO:0000259" key="8">
    <source>
        <dbReference type="Pfam" id="PF12704"/>
    </source>
</evidence>
<dbReference type="Pfam" id="PF12704">
    <property type="entry name" value="MacB_PCD"/>
    <property type="match status" value="1"/>
</dbReference>
<feature type="transmembrane region" description="Helical" evidence="6">
    <location>
        <begin position="21"/>
        <end position="41"/>
    </location>
</feature>
<feature type="transmembrane region" description="Helical" evidence="6">
    <location>
        <begin position="396"/>
        <end position="419"/>
    </location>
</feature>
<keyword evidence="10" id="KW-1185">Reference proteome</keyword>
<evidence type="ECO:0000256" key="1">
    <source>
        <dbReference type="ARBA" id="ARBA00004651"/>
    </source>
</evidence>
<dbReference type="InterPro" id="IPR050250">
    <property type="entry name" value="Macrolide_Exporter_MacB"/>
</dbReference>
<keyword evidence="4 6" id="KW-1133">Transmembrane helix</keyword>
<feature type="domain" description="MacB-like periplasmic core" evidence="8">
    <location>
        <begin position="20"/>
        <end position="267"/>
    </location>
</feature>
<evidence type="ECO:0000256" key="4">
    <source>
        <dbReference type="ARBA" id="ARBA00022989"/>
    </source>
</evidence>
<evidence type="ECO:0000313" key="10">
    <source>
        <dbReference type="Proteomes" id="UP001595840"/>
    </source>
</evidence>
<evidence type="ECO:0000256" key="5">
    <source>
        <dbReference type="ARBA" id="ARBA00023136"/>
    </source>
</evidence>
<dbReference type="EMBL" id="JBHSCX010000015">
    <property type="protein sequence ID" value="MFC4363019.1"/>
    <property type="molecule type" value="Genomic_DNA"/>
</dbReference>
<keyword evidence="5 6" id="KW-0472">Membrane</keyword>
<dbReference type="PANTHER" id="PTHR30572:SF18">
    <property type="entry name" value="ABC-TYPE MACROLIDE FAMILY EXPORT SYSTEM PERMEASE COMPONENT 2"/>
    <property type="match status" value="1"/>
</dbReference>
<evidence type="ECO:0000256" key="3">
    <source>
        <dbReference type="ARBA" id="ARBA00022692"/>
    </source>
</evidence>
<protein>
    <submittedName>
        <fullName evidence="9">ABC transporter permease</fullName>
    </submittedName>
</protein>
<comment type="caution">
    <text evidence="9">The sequence shown here is derived from an EMBL/GenBank/DDBJ whole genome shotgun (WGS) entry which is preliminary data.</text>
</comment>
<feature type="transmembrane region" description="Helical" evidence="6">
    <location>
        <begin position="356"/>
        <end position="376"/>
    </location>
</feature>
<dbReference type="RefSeq" id="WP_290265289.1">
    <property type="nucleotide sequence ID" value="NZ_JAUFQG010000006.1"/>
</dbReference>
<evidence type="ECO:0000256" key="6">
    <source>
        <dbReference type="SAM" id="Phobius"/>
    </source>
</evidence>
<keyword evidence="3 6" id="KW-0812">Transmembrane</keyword>
<organism evidence="9 10">
    <name type="scientific">Simiduia curdlanivorans</name>
    <dbReference type="NCBI Taxonomy" id="1492769"/>
    <lineage>
        <taxon>Bacteria</taxon>
        <taxon>Pseudomonadati</taxon>
        <taxon>Pseudomonadota</taxon>
        <taxon>Gammaproteobacteria</taxon>
        <taxon>Cellvibrionales</taxon>
        <taxon>Cellvibrionaceae</taxon>
        <taxon>Simiduia</taxon>
    </lineage>
</organism>
<dbReference type="Proteomes" id="UP001595840">
    <property type="component" value="Unassembled WGS sequence"/>
</dbReference>
<accession>A0ABV8V536</accession>
<evidence type="ECO:0000256" key="2">
    <source>
        <dbReference type="ARBA" id="ARBA00022475"/>
    </source>
</evidence>
<gene>
    <name evidence="9" type="ORF">ACFOX3_11950</name>
</gene>
<dbReference type="PANTHER" id="PTHR30572">
    <property type="entry name" value="MEMBRANE COMPONENT OF TRANSPORTER-RELATED"/>
    <property type="match status" value="1"/>
</dbReference>
<sequence>MFFYYLDLGWRSIKRTPFLSTLMVLAISIGIGITITTLNVYQMASINPAGERSSELFEVRLMSQANDTWEKINEQITYQDAFNLRSSEVPTRQTAMFASGAAVQTDDPEFVPLLEKIRVADSSFFSLFSVAFLYGGTWDADVDVNPRHQLVISETLNLKLFEGKNSVGNTLYLDRKPYQIVGVTKTWNPSPKYYDVNNGAFDESENIFVPFSLAPIEEYQSWGNNQSWKNESINTYAERLQSEMHWVQYWVELNSPAQIEDYKQWLARYVEQQKLIGRFERDDARGEISDVAEWLDINKVVPEDNKILVGLSVLFLLVCLVNMLGLLLAKFLKRASEVGVRRAIGASRGQIFSQHMIEVGLIGLGGGVLGLLWAWAALSTLSARFELEASLTQLDYSMWFVAPAIAVTASLVAGIYPAWRICTTNPSVYLKSQ</sequence>
<dbReference type="InterPro" id="IPR003838">
    <property type="entry name" value="ABC3_permease_C"/>
</dbReference>
<evidence type="ECO:0000259" key="7">
    <source>
        <dbReference type="Pfam" id="PF02687"/>
    </source>
</evidence>
<proteinExistence type="predicted"/>
<evidence type="ECO:0000313" key="9">
    <source>
        <dbReference type="EMBL" id="MFC4363019.1"/>
    </source>
</evidence>
<dbReference type="Pfam" id="PF02687">
    <property type="entry name" value="FtsX"/>
    <property type="match status" value="1"/>
</dbReference>
<name>A0ABV8V536_9GAMM</name>
<dbReference type="InterPro" id="IPR025857">
    <property type="entry name" value="MacB_PCD"/>
</dbReference>
<feature type="domain" description="ABC3 transporter permease C-terminal" evidence="7">
    <location>
        <begin position="311"/>
        <end position="426"/>
    </location>
</feature>